<name>A0A1M7PYX2_9BACT</name>
<keyword evidence="1" id="KW-1277">Toxin-antitoxin system</keyword>
<dbReference type="RefSeq" id="WP_073096094.1">
    <property type="nucleotide sequence ID" value="NZ_FRCY01000012.1"/>
</dbReference>
<evidence type="ECO:0000256" key="1">
    <source>
        <dbReference type="ARBA" id="ARBA00022649"/>
    </source>
</evidence>
<dbReference type="EMBL" id="FRCY01000012">
    <property type="protein sequence ID" value="SHN22951.1"/>
    <property type="molecule type" value="Genomic_DNA"/>
</dbReference>
<dbReference type="SUPFAM" id="SSF143011">
    <property type="entry name" value="RelE-like"/>
    <property type="match status" value="1"/>
</dbReference>
<organism evidence="2 3">
    <name type="scientific">Cyclobacterium lianum</name>
    <dbReference type="NCBI Taxonomy" id="388280"/>
    <lineage>
        <taxon>Bacteria</taxon>
        <taxon>Pseudomonadati</taxon>
        <taxon>Bacteroidota</taxon>
        <taxon>Cytophagia</taxon>
        <taxon>Cytophagales</taxon>
        <taxon>Cyclobacteriaceae</taxon>
        <taxon>Cyclobacterium</taxon>
    </lineage>
</organism>
<protein>
    <submittedName>
        <fullName evidence="2">Plasmid stabilization system protein ParE</fullName>
    </submittedName>
</protein>
<gene>
    <name evidence="2" type="ORF">SAMN04488057_11237</name>
</gene>
<proteinExistence type="predicted"/>
<dbReference type="InterPro" id="IPR035093">
    <property type="entry name" value="RelE/ParE_toxin_dom_sf"/>
</dbReference>
<dbReference type="OrthoDB" id="962256at2"/>
<dbReference type="Gene3D" id="3.30.2310.20">
    <property type="entry name" value="RelE-like"/>
    <property type="match status" value="1"/>
</dbReference>
<sequence>MVADDPIENLPEHPPKVSWSKSAYIAFQKACEKIKESSPVNAEKVKATIFLMTRQLPDHPEKYPLDRFKKDNPGNYRAFEKYSYRVAYRHTDSEIKILRVRHVKQEPRSY</sequence>
<keyword evidence="3" id="KW-1185">Reference proteome</keyword>
<evidence type="ECO:0000313" key="2">
    <source>
        <dbReference type="EMBL" id="SHN22951.1"/>
    </source>
</evidence>
<dbReference type="STRING" id="388280.SAMN04488057_11237"/>
<reference evidence="2 3" key="1">
    <citation type="submission" date="2016-11" db="EMBL/GenBank/DDBJ databases">
        <authorList>
            <person name="Jaros S."/>
            <person name="Januszkiewicz K."/>
            <person name="Wedrychowicz H."/>
        </authorList>
    </citation>
    <scope>NUCLEOTIDE SEQUENCE [LARGE SCALE GENOMIC DNA]</scope>
    <source>
        <strain evidence="2 3">CGMCC 1.6102</strain>
    </source>
</reference>
<dbReference type="Proteomes" id="UP000184513">
    <property type="component" value="Unassembled WGS sequence"/>
</dbReference>
<dbReference type="AlphaFoldDB" id="A0A1M7PYX2"/>
<dbReference type="Pfam" id="PF05016">
    <property type="entry name" value="ParE_toxin"/>
    <property type="match status" value="1"/>
</dbReference>
<evidence type="ECO:0000313" key="3">
    <source>
        <dbReference type="Proteomes" id="UP000184513"/>
    </source>
</evidence>
<accession>A0A1M7PYX2</accession>
<dbReference type="InterPro" id="IPR007712">
    <property type="entry name" value="RelE/ParE_toxin"/>
</dbReference>